<evidence type="ECO:0000313" key="2">
    <source>
        <dbReference type="Proteomes" id="UP000293550"/>
    </source>
</evidence>
<protein>
    <submittedName>
        <fullName evidence="1">Uncharacterized protein</fullName>
    </submittedName>
</protein>
<gene>
    <name evidence="1" type="ORF">EQU50_07050</name>
</gene>
<sequence>MNEHYKVLNALRRDHDLAAELPSSSPDLYSWVGVYPLDLDKDKEWLCNKKVKISNTDKPIYCIRLFEAEKKLIDQDVWVCESDLKNKKDFVVQGEEALFAKLSELNIDPDKLEMPCKSNYPI</sequence>
<name>A0A4Q7DGU8_9PROT</name>
<dbReference type="AlphaFoldDB" id="A0A4Q7DGU8"/>
<dbReference type="OrthoDB" id="9865431at2"/>
<proteinExistence type="predicted"/>
<keyword evidence="2" id="KW-1185">Reference proteome</keyword>
<reference evidence="1 2" key="1">
    <citation type="submission" date="2018-10" db="EMBL/GenBank/DDBJ databases">
        <title>An updated phylogeny of the Alphaproteobacteria reveals that the parasitic Rickettsiales and Holosporales have independent origins.</title>
        <authorList>
            <person name="Munoz-Gomez S.A."/>
            <person name="Hess S."/>
            <person name="Burger G."/>
            <person name="Lang B.F."/>
            <person name="Susko E."/>
            <person name="Slamovits C.H."/>
            <person name="Roger A.J."/>
        </authorList>
    </citation>
    <scope>NUCLEOTIDE SEQUENCE [LARGE SCALE GENOMIC DNA]</scope>
    <source>
        <strain evidence="1">HOLO01</strain>
    </source>
</reference>
<dbReference type="EMBL" id="SCFB01000012">
    <property type="protein sequence ID" value="RZI45438.1"/>
    <property type="molecule type" value="Genomic_DNA"/>
</dbReference>
<comment type="caution">
    <text evidence="1">The sequence shown here is derived from an EMBL/GenBank/DDBJ whole genome shotgun (WGS) entry which is preliminary data.</text>
</comment>
<evidence type="ECO:0000313" key="1">
    <source>
        <dbReference type="EMBL" id="RZI45438.1"/>
    </source>
</evidence>
<dbReference type="Proteomes" id="UP000293550">
    <property type="component" value="Unassembled WGS sequence"/>
</dbReference>
<organism evidence="1 2">
    <name type="scientific">Candidatus Finniella inopinata</name>
    <dbReference type="NCBI Taxonomy" id="1696036"/>
    <lineage>
        <taxon>Bacteria</taxon>
        <taxon>Pseudomonadati</taxon>
        <taxon>Pseudomonadota</taxon>
        <taxon>Alphaproteobacteria</taxon>
        <taxon>Holosporales</taxon>
        <taxon>Candidatus Paracaedibacteraceae</taxon>
        <taxon>Candidatus Finniella</taxon>
    </lineage>
</organism>
<accession>A0A4Q7DGU8</accession>
<dbReference type="RefSeq" id="WP_130154425.1">
    <property type="nucleotide sequence ID" value="NZ_SCFB01000012.1"/>
</dbReference>